<dbReference type="EC" id="3.4.24.-" evidence="13"/>
<evidence type="ECO:0000256" key="3">
    <source>
        <dbReference type="ARBA" id="ARBA00022525"/>
    </source>
</evidence>
<dbReference type="GeneID" id="19206380"/>
<dbReference type="OMA" id="MPRICTH"/>
<dbReference type="PANTHER" id="PTHR33478:SF1">
    <property type="entry name" value="EXTRACELLULAR METALLOPROTEINASE MEP"/>
    <property type="match status" value="1"/>
</dbReference>
<evidence type="ECO:0000256" key="6">
    <source>
        <dbReference type="ARBA" id="ARBA00022729"/>
    </source>
</evidence>
<evidence type="ECO:0000256" key="4">
    <source>
        <dbReference type="ARBA" id="ARBA00022670"/>
    </source>
</evidence>
<accession>R7SEX9</accession>
<evidence type="ECO:0000256" key="7">
    <source>
        <dbReference type="ARBA" id="ARBA00022801"/>
    </source>
</evidence>
<evidence type="ECO:0000256" key="12">
    <source>
        <dbReference type="PIRSR" id="PIRSR601842-2"/>
    </source>
</evidence>
<evidence type="ECO:0000256" key="9">
    <source>
        <dbReference type="ARBA" id="ARBA00023049"/>
    </source>
</evidence>
<dbReference type="AlphaFoldDB" id="R7SEX9"/>
<dbReference type="OrthoDB" id="3227768at2759"/>
<dbReference type="CDD" id="cd09596">
    <property type="entry name" value="M36"/>
    <property type="match status" value="1"/>
</dbReference>
<dbReference type="GO" id="GO:0008270">
    <property type="term" value="F:zinc ion binding"/>
    <property type="evidence" value="ECO:0007669"/>
    <property type="project" value="InterPro"/>
</dbReference>
<evidence type="ECO:0000256" key="11">
    <source>
        <dbReference type="PIRSR" id="PIRSR601842-1"/>
    </source>
</evidence>
<dbReference type="InterPro" id="IPR027268">
    <property type="entry name" value="Peptidase_M4/M1_CTD_sf"/>
</dbReference>
<evidence type="ECO:0000256" key="5">
    <source>
        <dbReference type="ARBA" id="ARBA00022723"/>
    </source>
</evidence>
<dbReference type="RefSeq" id="XP_007775315.1">
    <property type="nucleotide sequence ID" value="XM_007777125.1"/>
</dbReference>
<dbReference type="GO" id="GO:0006508">
    <property type="term" value="P:proteolysis"/>
    <property type="evidence" value="ECO:0007669"/>
    <property type="project" value="UniProtKB-KW"/>
</dbReference>
<name>R7SEX9_CONPW</name>
<feature type="domain" description="FTP" evidence="14">
    <location>
        <begin position="73"/>
        <end position="117"/>
    </location>
</feature>
<protein>
    <recommendedName>
        <fullName evidence="13">Extracellular metalloproteinase</fullName>
        <ecNumber evidence="13">3.4.24.-</ecNumber>
    </recommendedName>
    <alternativeName>
        <fullName evidence="13">Fungalysin</fullName>
    </alternativeName>
</protein>
<feature type="binding site" evidence="12">
    <location>
        <position position="599"/>
    </location>
    <ligand>
        <name>Zn(2+)</name>
        <dbReference type="ChEBI" id="CHEBI:29105"/>
        <note>catalytic</note>
    </ligand>
</feature>
<comment type="cofactor">
    <cofactor evidence="12">
        <name>Zn(2+)</name>
        <dbReference type="ChEBI" id="CHEBI:29105"/>
    </cofactor>
    <text evidence="12">Binds 1 zinc ion per subunit.</text>
</comment>
<evidence type="ECO:0000259" key="14">
    <source>
        <dbReference type="Pfam" id="PF07504"/>
    </source>
</evidence>
<keyword evidence="4 13" id="KW-0645">Protease</keyword>
<comment type="subcellular location">
    <subcellularLocation>
        <location evidence="1 13">Secreted</location>
    </subcellularLocation>
</comment>
<dbReference type="InterPro" id="IPR050371">
    <property type="entry name" value="Fungal_virulence_M36"/>
</dbReference>
<evidence type="ECO:0000256" key="13">
    <source>
        <dbReference type="RuleBase" id="RU364017"/>
    </source>
</evidence>
<keyword evidence="3 13" id="KW-0964">Secreted</keyword>
<dbReference type="EMBL" id="JH711591">
    <property type="protein sequence ID" value="EIW74726.1"/>
    <property type="molecule type" value="Genomic_DNA"/>
</dbReference>
<evidence type="ECO:0000256" key="8">
    <source>
        <dbReference type="ARBA" id="ARBA00022833"/>
    </source>
</evidence>
<organism evidence="15 16">
    <name type="scientific">Coniophora puteana (strain RWD-64-598)</name>
    <name type="common">Brown rot fungus</name>
    <dbReference type="NCBI Taxonomy" id="741705"/>
    <lineage>
        <taxon>Eukaryota</taxon>
        <taxon>Fungi</taxon>
        <taxon>Dikarya</taxon>
        <taxon>Basidiomycota</taxon>
        <taxon>Agaricomycotina</taxon>
        <taxon>Agaricomycetes</taxon>
        <taxon>Agaricomycetidae</taxon>
        <taxon>Boletales</taxon>
        <taxon>Coniophorineae</taxon>
        <taxon>Coniophoraceae</taxon>
        <taxon>Coniophora</taxon>
    </lineage>
</organism>
<dbReference type="Gene3D" id="3.10.170.10">
    <property type="match status" value="1"/>
</dbReference>
<feature type="active site" evidence="11">
    <location>
        <position position="600"/>
    </location>
</feature>
<keyword evidence="5 12" id="KW-0479">Metal-binding</keyword>
<dbReference type="Gene3D" id="1.10.390.10">
    <property type="entry name" value="Neutral Protease Domain 2"/>
    <property type="match status" value="1"/>
</dbReference>
<dbReference type="InterPro" id="IPR011096">
    <property type="entry name" value="FTP_domain"/>
</dbReference>
<keyword evidence="9 13" id="KW-0482">Metalloprotease</keyword>
<dbReference type="SUPFAM" id="SSF55486">
    <property type="entry name" value="Metalloproteases ('zincins'), catalytic domain"/>
    <property type="match status" value="1"/>
</dbReference>
<dbReference type="eggNOG" id="ENOG502QTDC">
    <property type="taxonomic scope" value="Eukaryota"/>
</dbReference>
<evidence type="ECO:0000256" key="2">
    <source>
        <dbReference type="ARBA" id="ARBA00006006"/>
    </source>
</evidence>
<feature type="binding site" evidence="12">
    <location>
        <position position="603"/>
    </location>
    <ligand>
        <name>Zn(2+)</name>
        <dbReference type="ChEBI" id="CHEBI:29105"/>
        <note>catalytic</note>
    </ligand>
</feature>
<keyword evidence="7 13" id="KW-0378">Hydrolase</keyword>
<evidence type="ECO:0000313" key="15">
    <source>
        <dbReference type="EMBL" id="EIW74726.1"/>
    </source>
</evidence>
<feature type="chain" id="PRO_5009369309" description="Extracellular metalloproteinase" evidence="13">
    <location>
        <begin position="18"/>
        <end position="857"/>
    </location>
</feature>
<dbReference type="GO" id="GO:0004222">
    <property type="term" value="F:metalloendopeptidase activity"/>
    <property type="evidence" value="ECO:0007669"/>
    <property type="project" value="InterPro"/>
</dbReference>
<keyword evidence="6 13" id="KW-0732">Signal</keyword>
<dbReference type="Proteomes" id="UP000053558">
    <property type="component" value="Unassembled WGS sequence"/>
</dbReference>
<dbReference type="Pfam" id="PF02128">
    <property type="entry name" value="Peptidase_M36"/>
    <property type="match status" value="1"/>
</dbReference>
<comment type="similarity">
    <text evidence="2 13">Belongs to the peptidase M36 family.</text>
</comment>
<keyword evidence="8 12" id="KW-0862">Zinc</keyword>
<feature type="signal peptide" evidence="13">
    <location>
        <begin position="1"/>
        <end position="17"/>
    </location>
</feature>
<dbReference type="Pfam" id="PF07504">
    <property type="entry name" value="FTP"/>
    <property type="match status" value="1"/>
</dbReference>
<evidence type="ECO:0000313" key="16">
    <source>
        <dbReference type="Proteomes" id="UP000053558"/>
    </source>
</evidence>
<dbReference type="InterPro" id="IPR001842">
    <property type="entry name" value="Peptidase_M36"/>
</dbReference>
<dbReference type="GO" id="GO:0005615">
    <property type="term" value="C:extracellular space"/>
    <property type="evidence" value="ECO:0007669"/>
    <property type="project" value="InterPro"/>
</dbReference>
<dbReference type="KEGG" id="cput:CONPUDRAFT_170062"/>
<feature type="binding site" evidence="12">
    <location>
        <position position="629"/>
    </location>
    <ligand>
        <name>Zn(2+)</name>
        <dbReference type="ChEBI" id="CHEBI:29105"/>
        <note>catalytic</note>
    </ligand>
</feature>
<evidence type="ECO:0000256" key="1">
    <source>
        <dbReference type="ARBA" id="ARBA00004613"/>
    </source>
</evidence>
<evidence type="ECO:0000256" key="10">
    <source>
        <dbReference type="ARBA" id="ARBA00023145"/>
    </source>
</evidence>
<keyword evidence="10 13" id="KW-0865">Zymogen</keyword>
<dbReference type="PANTHER" id="PTHR33478">
    <property type="entry name" value="EXTRACELLULAR METALLOPROTEINASE MEP"/>
    <property type="match status" value="1"/>
</dbReference>
<gene>
    <name evidence="15" type="ORF">CONPUDRAFT_170062</name>
</gene>
<keyword evidence="16" id="KW-1185">Reference proteome</keyword>
<reference evidence="16" key="1">
    <citation type="journal article" date="2012" name="Science">
        <title>The Paleozoic origin of enzymatic lignin decomposition reconstructed from 31 fungal genomes.</title>
        <authorList>
            <person name="Floudas D."/>
            <person name="Binder M."/>
            <person name="Riley R."/>
            <person name="Barry K."/>
            <person name="Blanchette R.A."/>
            <person name="Henrissat B."/>
            <person name="Martinez A.T."/>
            <person name="Otillar R."/>
            <person name="Spatafora J.W."/>
            <person name="Yadav J.S."/>
            <person name="Aerts A."/>
            <person name="Benoit I."/>
            <person name="Boyd A."/>
            <person name="Carlson A."/>
            <person name="Copeland A."/>
            <person name="Coutinho P.M."/>
            <person name="de Vries R.P."/>
            <person name="Ferreira P."/>
            <person name="Findley K."/>
            <person name="Foster B."/>
            <person name="Gaskell J."/>
            <person name="Glotzer D."/>
            <person name="Gorecki P."/>
            <person name="Heitman J."/>
            <person name="Hesse C."/>
            <person name="Hori C."/>
            <person name="Igarashi K."/>
            <person name="Jurgens J.A."/>
            <person name="Kallen N."/>
            <person name="Kersten P."/>
            <person name="Kohler A."/>
            <person name="Kuees U."/>
            <person name="Kumar T.K.A."/>
            <person name="Kuo A."/>
            <person name="LaButti K."/>
            <person name="Larrondo L.F."/>
            <person name="Lindquist E."/>
            <person name="Ling A."/>
            <person name="Lombard V."/>
            <person name="Lucas S."/>
            <person name="Lundell T."/>
            <person name="Martin R."/>
            <person name="McLaughlin D.J."/>
            <person name="Morgenstern I."/>
            <person name="Morin E."/>
            <person name="Murat C."/>
            <person name="Nagy L.G."/>
            <person name="Nolan M."/>
            <person name="Ohm R.A."/>
            <person name="Patyshakuliyeva A."/>
            <person name="Rokas A."/>
            <person name="Ruiz-Duenas F.J."/>
            <person name="Sabat G."/>
            <person name="Salamov A."/>
            <person name="Samejima M."/>
            <person name="Schmutz J."/>
            <person name="Slot J.C."/>
            <person name="St John F."/>
            <person name="Stenlid J."/>
            <person name="Sun H."/>
            <person name="Sun S."/>
            <person name="Syed K."/>
            <person name="Tsang A."/>
            <person name="Wiebenga A."/>
            <person name="Young D."/>
            <person name="Pisabarro A."/>
            <person name="Eastwood D.C."/>
            <person name="Martin F."/>
            <person name="Cullen D."/>
            <person name="Grigoriev I.V."/>
            <person name="Hibbett D.S."/>
        </authorList>
    </citation>
    <scope>NUCLEOTIDE SEQUENCE [LARGE SCALE GENOMIC DNA]</scope>
    <source>
        <strain evidence="16">RWD-64-598 SS2</strain>
    </source>
</reference>
<proteinExistence type="inferred from homology"/>
<sequence>MRVVLTVPLLLAAHAVARKSLSIGTQLPHAYYSSESTSYIHDTAIDPSDPYSVASAFLRDVLGSDVSYIIRGDSYTDAVSGITHIYARQLVNGLDVANAHINLNIRDGVILSHGNSFYTGPQLSWPEGASSTFDPYLAYCEGLQKRLNGLLAVQTPHAASQVYLGQQFNKEARVLNKRVETYCAHVHTSSNAFRELGPSAETALLYFIVAATADPSVSESILNNPRQHLQAIQVDALQDTGAYSISGAPGTINDVATRLVYVQVSDDTGDTVLTLAHRFRVDLPLNSYEAYVSVSSPHRILSVVDYASDGDPHTDTIHSSDINSAPSRKFVTQHGDSLAPRRRPIPDVPLPKLAPSTYKVFQWGYNDPSEALKKAGILPGDPSAPPYGEAQSLQKENIDSVAARAGWHTMPKCRVPGVFAQCWKADTPENWWYTTDTTLGNNVFVQEDWSGSGGYSDHKRPVGTLAEGTDGGGRVFEFGYNPVASADDTDTAKREIARSYMGASATQAFYTANMVHDLFYRYGFDEVAGNFQQWNFQVGLEDKGIDNDPVILGVQKGDAYNWGFMNAPEDGLPGRCEVSIFDMSDPYRDSAMSAGLVIHELTHGLTSRLAGGPGVPGCLHLGESKGMSEGWSDYVATTVRATDPRADYVTGDWIMNNTGGARRYPYTLSCTTNPTTYETVTEYTGEDDVDHAVGLVWGNMLWTASAILSDKHGFSTTLFPPAPLPDGSLPSSAFEGPDSFYLPRTTNPSTGKLNPPVPRHGNTLALQIVINGLKLMQCPVPSFLDGRRTILEADQHLTGGANECELWAAFAARGLGDDAKVEQKGPLAGDYERTNGFKVPEKCVEVVKKYGEPCRKA</sequence>